<organism evidence="5 6">
    <name type="scientific">Penstemon smallii</name>
    <dbReference type="NCBI Taxonomy" id="265156"/>
    <lineage>
        <taxon>Eukaryota</taxon>
        <taxon>Viridiplantae</taxon>
        <taxon>Streptophyta</taxon>
        <taxon>Embryophyta</taxon>
        <taxon>Tracheophyta</taxon>
        <taxon>Spermatophyta</taxon>
        <taxon>Magnoliopsida</taxon>
        <taxon>eudicotyledons</taxon>
        <taxon>Gunneridae</taxon>
        <taxon>Pentapetalae</taxon>
        <taxon>asterids</taxon>
        <taxon>lamiids</taxon>
        <taxon>Lamiales</taxon>
        <taxon>Plantaginaceae</taxon>
        <taxon>Cheloneae</taxon>
        <taxon>Penstemon</taxon>
    </lineage>
</organism>
<accession>A0ABD3SU50</accession>
<dbReference type="SUPFAM" id="SSF55874">
    <property type="entry name" value="ATPase domain of HSP90 chaperone/DNA topoisomerase II/histidine kinase"/>
    <property type="match status" value="1"/>
</dbReference>
<feature type="domain" description="DNA mismatch repair protein S5" evidence="4">
    <location>
        <begin position="215"/>
        <end position="350"/>
    </location>
</feature>
<dbReference type="Gene3D" id="3.30.230.10">
    <property type="match status" value="1"/>
</dbReference>
<dbReference type="AlphaFoldDB" id="A0ABD3SU50"/>
<dbReference type="InterPro" id="IPR014721">
    <property type="entry name" value="Ribsml_uS5_D2-typ_fold_subgr"/>
</dbReference>
<keyword evidence="2" id="KW-0227">DNA damage</keyword>
<dbReference type="EMBL" id="JBJXBP010000005">
    <property type="protein sequence ID" value="KAL3828072.1"/>
    <property type="molecule type" value="Genomic_DNA"/>
</dbReference>
<dbReference type="PANTHER" id="PTHR10073">
    <property type="entry name" value="DNA MISMATCH REPAIR PROTEIN MLH, PMS, MUTL"/>
    <property type="match status" value="1"/>
</dbReference>
<evidence type="ECO:0000256" key="3">
    <source>
        <dbReference type="SAM" id="MobiDB-lite"/>
    </source>
</evidence>
<name>A0ABD3SU50_9LAMI</name>
<feature type="compositionally biased region" description="Polar residues" evidence="3">
    <location>
        <begin position="817"/>
        <end position="826"/>
    </location>
</feature>
<proteinExistence type="inferred from homology"/>
<dbReference type="Proteomes" id="UP001634393">
    <property type="component" value="Unassembled WGS sequence"/>
</dbReference>
<dbReference type="SUPFAM" id="SSF54211">
    <property type="entry name" value="Ribosomal protein S5 domain 2-like"/>
    <property type="match status" value="1"/>
</dbReference>
<sequence>MRRIKRLPEGVHSSVRSGVVICDLARVVEELVFNSLEAGATKVSVAVGVGSCYVKVADNGLGITRDELMLLGERYATSKVDHTSVKDPDTECLDFHGEALCSISHISLLEIVTKARGKPNGYKKIMKNCKCLFLGINDDVQDVGTTVIARDIFHNQPVRRKHMESSPKKVLDSIRMSVLRIALVHLNVSFKVVDVEGTGELLHTGPSPSPLPILFSNFGIENSGDFCELNVTDGFMKLSGYITGPRDIFSPKAIQYVYINSRFICKGPIHKLVNELATKFDLSNSLKPTTCSQSEKQNRCHMCPTFILNLNCPRSYYDIVTSERSRTSVEFQDWDLVLTFIENCVKRLWIENISHDTPATCESGRKRCQKQNSQADLNLSSPQLKKPSKNYDNVPDWEECLSPMGKRSKISKLKKHQSEAGFLSETSSHLSPCRVFSPEHHQIVAYTSSKQEDGISSAALVDKLPKFDVNASTRSGVSADYLEFSDDIDKDLKKSFLRSCSFRRSLHDRTPSDERLGFGSDGFRLTKEWANFDDSIVDEVKQVFCGREKHIDVSPPFQLSPITQFDKRERSKFPLVVIRNNMSDSYEQVQKLSSSQQCFPPVWSPISEEKIATIQEYDVIYENLIENHPEFGEDTIYKYSSWREHEDRIESNLNTRGSWQQQNDSFLNFSPYPKVCTYPKREIGEFRWGDFESSLSPSPSKRPRVIDWSLLPCYGEESPKIYSMPSLYGTTSMEPGCGRLYRRNQETMYIRKKRSIRSNSAPPFHKGKKRYLNLSDSSVLSEKSNTQTISRTLFSKEPSNSNHAQHYAKTRNLKNLPKSSGQNQPSPKGKSVADCSFSESPSFGRSQKEDQFNNTKSMECSELNDIKGSFDSGGKWPSHWRTCTMY</sequence>
<protein>
    <recommendedName>
        <fullName evidence="4">DNA mismatch repair protein S5 domain-containing protein</fullName>
    </recommendedName>
</protein>
<feature type="region of interest" description="Disordered" evidence="3">
    <location>
        <begin position="810"/>
        <end position="856"/>
    </location>
</feature>
<dbReference type="InterPro" id="IPR020568">
    <property type="entry name" value="Ribosomal_Su5_D2-typ_SF"/>
</dbReference>
<dbReference type="Pfam" id="PF13589">
    <property type="entry name" value="HATPase_c_3"/>
    <property type="match status" value="1"/>
</dbReference>
<evidence type="ECO:0000256" key="2">
    <source>
        <dbReference type="ARBA" id="ARBA00022763"/>
    </source>
</evidence>
<evidence type="ECO:0000256" key="1">
    <source>
        <dbReference type="ARBA" id="ARBA00006082"/>
    </source>
</evidence>
<comment type="caution">
    <text evidence="5">The sequence shown here is derived from an EMBL/GenBank/DDBJ whole genome shotgun (WGS) entry which is preliminary data.</text>
</comment>
<comment type="similarity">
    <text evidence="1">Belongs to the DNA mismatch repair MutL/HexB family.</text>
</comment>
<evidence type="ECO:0000313" key="5">
    <source>
        <dbReference type="EMBL" id="KAL3828072.1"/>
    </source>
</evidence>
<gene>
    <name evidence="5" type="ORF">ACJIZ3_016874</name>
</gene>
<dbReference type="GO" id="GO:0006974">
    <property type="term" value="P:DNA damage response"/>
    <property type="evidence" value="ECO:0007669"/>
    <property type="project" value="UniProtKB-KW"/>
</dbReference>
<keyword evidence="6" id="KW-1185">Reference proteome</keyword>
<dbReference type="InterPro" id="IPR036890">
    <property type="entry name" value="HATPase_C_sf"/>
</dbReference>
<dbReference type="SMART" id="SM01340">
    <property type="entry name" value="DNA_mis_repair"/>
    <property type="match status" value="1"/>
</dbReference>
<dbReference type="InterPro" id="IPR013507">
    <property type="entry name" value="DNA_mismatch_S5_2-like"/>
</dbReference>
<dbReference type="PANTHER" id="PTHR10073:SF47">
    <property type="entry name" value="DNA MISMATCH REPAIR PROTEIN MLH3"/>
    <property type="match status" value="1"/>
</dbReference>
<dbReference type="InterPro" id="IPR038973">
    <property type="entry name" value="MutL/Mlh/Pms-like"/>
</dbReference>
<evidence type="ECO:0000259" key="4">
    <source>
        <dbReference type="SMART" id="SM01340"/>
    </source>
</evidence>
<evidence type="ECO:0000313" key="6">
    <source>
        <dbReference type="Proteomes" id="UP001634393"/>
    </source>
</evidence>
<reference evidence="5 6" key="1">
    <citation type="submission" date="2024-12" db="EMBL/GenBank/DDBJ databases">
        <title>The unique morphological basis and parallel evolutionary history of personate flowers in Penstemon.</title>
        <authorList>
            <person name="Depatie T.H."/>
            <person name="Wessinger C.A."/>
        </authorList>
    </citation>
    <scope>NUCLEOTIDE SEQUENCE [LARGE SCALE GENOMIC DNA]</scope>
    <source>
        <strain evidence="5">WTNN_2</strain>
        <tissue evidence="5">Leaf</tissue>
    </source>
</reference>
<dbReference type="Gene3D" id="3.30.565.10">
    <property type="entry name" value="Histidine kinase-like ATPase, C-terminal domain"/>
    <property type="match status" value="1"/>
</dbReference>